<dbReference type="InterPro" id="IPR013949">
    <property type="entry name" value="Utp6"/>
</dbReference>
<dbReference type="EMBL" id="LR824016">
    <property type="protein sequence ID" value="CAH0584112.1"/>
    <property type="molecule type" value="Genomic_DNA"/>
</dbReference>
<comment type="subcellular location">
    <subcellularLocation>
        <location evidence="1">Nucleus</location>
        <location evidence="1">Nucleolus</location>
    </subcellularLocation>
</comment>
<feature type="domain" description="U3 small nucleolar RNA-associated protein 6 N-terminal" evidence="6">
    <location>
        <begin position="9"/>
        <end position="91"/>
    </location>
</feature>
<evidence type="ECO:0008006" key="10">
    <source>
        <dbReference type="Google" id="ProtNLM"/>
    </source>
</evidence>
<evidence type="ECO:0000259" key="6">
    <source>
        <dbReference type="Pfam" id="PF08640"/>
    </source>
</evidence>
<dbReference type="SUPFAM" id="SSF48452">
    <property type="entry name" value="TPR-like"/>
    <property type="match status" value="2"/>
</dbReference>
<dbReference type="Pfam" id="PF08640">
    <property type="entry name" value="U3_assoc_6"/>
    <property type="match status" value="1"/>
</dbReference>
<dbReference type="PANTHER" id="PTHR23271">
    <property type="entry name" value="HEPATOCELLULAR CARCINOMA-ASSOCIATED ANTIGEN 66"/>
    <property type="match status" value="1"/>
</dbReference>
<evidence type="ECO:0000256" key="1">
    <source>
        <dbReference type="ARBA" id="ARBA00004604"/>
    </source>
</evidence>
<protein>
    <recommendedName>
        <fullName evidence="10">U3 small nucleolar RNA-associated protein 6</fullName>
    </recommendedName>
</protein>
<proteinExistence type="inferred from homology"/>
<dbReference type="Gene3D" id="1.25.40.10">
    <property type="entry name" value="Tetratricopeptide repeat domain"/>
    <property type="match status" value="2"/>
</dbReference>
<evidence type="ECO:0000313" key="9">
    <source>
        <dbReference type="Proteomes" id="UP001154114"/>
    </source>
</evidence>
<dbReference type="Pfam" id="PF24892">
    <property type="entry name" value="UTP6_C"/>
    <property type="match status" value="1"/>
</dbReference>
<dbReference type="GO" id="GO:0034388">
    <property type="term" value="C:Pwp2p-containing subcomplex of 90S preribosome"/>
    <property type="evidence" value="ECO:0007669"/>
    <property type="project" value="TreeGrafter"/>
</dbReference>
<dbReference type="InterPro" id="IPR011990">
    <property type="entry name" value="TPR-like_helical_dom_sf"/>
</dbReference>
<dbReference type="SMART" id="SM00386">
    <property type="entry name" value="HAT"/>
    <property type="match status" value="5"/>
</dbReference>
<keyword evidence="5" id="KW-0539">Nucleus</keyword>
<dbReference type="GO" id="GO:0030515">
    <property type="term" value="F:snoRNA binding"/>
    <property type="evidence" value="ECO:0007669"/>
    <property type="project" value="InterPro"/>
</dbReference>
<feature type="domain" description="U3 small nucleolar RNA-associated protein 6 homolog C-terminal" evidence="7">
    <location>
        <begin position="292"/>
        <end position="545"/>
    </location>
</feature>
<evidence type="ECO:0000256" key="5">
    <source>
        <dbReference type="ARBA" id="ARBA00023242"/>
    </source>
</evidence>
<comment type="similarity">
    <text evidence="2">Belongs to the UTP6 family.</text>
</comment>
<dbReference type="PANTHER" id="PTHR23271:SF1">
    <property type="entry name" value="U3 SMALL NUCLEOLAR RNA-ASSOCIATED PROTEIN 6 HOMOLOG"/>
    <property type="match status" value="1"/>
</dbReference>
<evidence type="ECO:0000259" key="7">
    <source>
        <dbReference type="Pfam" id="PF24892"/>
    </source>
</evidence>
<sequence length="567" mass="66831">MAEQVNQRIEGMINELEQMRRTDLYDEEEIKEISIKRKEFEYHIQRRIKQKEDFVQYIAYELALLEDISLRRKKANLTEKKKDIEYAIAKRLNKVFKQFIYRFQDDVEIYFEYIKFLDSVGFDYAISGIIGQMLQIHGDKPKVWQLAAIWESKQENNLDNARDFLLKGLQRHSDSEELYLELFDIELINLTFNADSEEETEKLVKRADIVWRNGYKNIPNVKFLFKIFNFCLKYEVKQSFVIDIKNEIWSNNDCKEVWSYIASKELDGCHWKEIEEFVDEENDFSKEVNYYIAVYEEALQKFSDVSLCTKYIHGLLGASDSVCSERQKISAVKHAWMYGHENGLLSNDMYSFGIKLLKLEGETSNEVLVEILDSAIKVNPKLLSVWEEKLLLSKPNEKKMLSVLQEATKGLKADDLLHLYNVMLDNVESDVTLKNMYKKFMNCENAVLLAIKPKLLQKMYEHNGIKAARELYEEFIRTPPTQIDVHHNMIEIEMEQEKVNAKNIKKYYECAVQHHGTDNVELWMKYLAFETTHNASAAPIIYRRAVATLKKELVDEFIKAQTLMKIK</sequence>
<accession>A0A9P0BNJ1</accession>
<dbReference type="OrthoDB" id="28112at2759"/>
<evidence type="ECO:0000256" key="2">
    <source>
        <dbReference type="ARBA" id="ARBA00010734"/>
    </source>
</evidence>
<keyword evidence="4" id="KW-0677">Repeat</keyword>
<dbReference type="InterPro" id="IPR055347">
    <property type="entry name" value="UTP6_N"/>
</dbReference>
<dbReference type="AlphaFoldDB" id="A0A9P0BNJ1"/>
<evidence type="ECO:0000256" key="4">
    <source>
        <dbReference type="ARBA" id="ARBA00022737"/>
    </source>
</evidence>
<dbReference type="GO" id="GO:0032040">
    <property type="term" value="C:small-subunit processome"/>
    <property type="evidence" value="ECO:0007669"/>
    <property type="project" value="TreeGrafter"/>
</dbReference>
<evidence type="ECO:0000313" key="8">
    <source>
        <dbReference type="EMBL" id="CAH0584112.1"/>
    </source>
</evidence>
<keyword evidence="3" id="KW-0698">rRNA processing</keyword>
<dbReference type="Proteomes" id="UP001154114">
    <property type="component" value="Chromosome 13"/>
</dbReference>
<reference evidence="8" key="1">
    <citation type="submission" date="2021-12" db="EMBL/GenBank/DDBJ databases">
        <authorList>
            <person name="King R."/>
        </authorList>
    </citation>
    <scope>NUCLEOTIDE SEQUENCE</scope>
</reference>
<gene>
    <name evidence="8" type="ORF">CINC_LOCUS2359</name>
</gene>
<evidence type="ECO:0000256" key="3">
    <source>
        <dbReference type="ARBA" id="ARBA00022552"/>
    </source>
</evidence>
<dbReference type="InterPro" id="IPR056907">
    <property type="entry name" value="UTP6_C"/>
</dbReference>
<keyword evidence="9" id="KW-1185">Reference proteome</keyword>
<dbReference type="GO" id="GO:0000462">
    <property type="term" value="P:maturation of SSU-rRNA from tricistronic rRNA transcript (SSU-rRNA, 5.8S rRNA, LSU-rRNA)"/>
    <property type="evidence" value="ECO:0007669"/>
    <property type="project" value="InterPro"/>
</dbReference>
<organism evidence="8 9">
    <name type="scientific">Chrysodeixis includens</name>
    <name type="common">Soybean looper</name>
    <name type="synonym">Pseudoplusia includens</name>
    <dbReference type="NCBI Taxonomy" id="689277"/>
    <lineage>
        <taxon>Eukaryota</taxon>
        <taxon>Metazoa</taxon>
        <taxon>Ecdysozoa</taxon>
        <taxon>Arthropoda</taxon>
        <taxon>Hexapoda</taxon>
        <taxon>Insecta</taxon>
        <taxon>Pterygota</taxon>
        <taxon>Neoptera</taxon>
        <taxon>Endopterygota</taxon>
        <taxon>Lepidoptera</taxon>
        <taxon>Glossata</taxon>
        <taxon>Ditrysia</taxon>
        <taxon>Noctuoidea</taxon>
        <taxon>Noctuidae</taxon>
        <taxon>Plusiinae</taxon>
        <taxon>Chrysodeixis</taxon>
    </lineage>
</organism>
<dbReference type="InterPro" id="IPR003107">
    <property type="entry name" value="HAT"/>
</dbReference>
<name>A0A9P0BNJ1_CHRIL</name>